<keyword evidence="3" id="KW-1003">Cell membrane</keyword>
<comment type="caution">
    <text evidence="11">The sequence shown here is derived from an EMBL/GenBank/DDBJ whole genome shotgun (WGS) entry which is preliminary data.</text>
</comment>
<comment type="subcellular location">
    <subcellularLocation>
        <location evidence="1 9">Cell inner membrane</location>
        <topology evidence="1 9">Multi-pass membrane protein</topology>
    </subcellularLocation>
</comment>
<evidence type="ECO:0000256" key="5">
    <source>
        <dbReference type="ARBA" id="ARBA00022692"/>
    </source>
</evidence>
<proteinExistence type="inferred from homology"/>
<dbReference type="RefSeq" id="WP_180284746.1">
    <property type="nucleotide sequence ID" value="NZ_JABFDB010000023.1"/>
</dbReference>
<evidence type="ECO:0000256" key="2">
    <source>
        <dbReference type="ARBA" id="ARBA00022448"/>
    </source>
</evidence>
<evidence type="ECO:0000259" key="10">
    <source>
        <dbReference type="Pfam" id="PF04290"/>
    </source>
</evidence>
<dbReference type="EMBL" id="JABFDB010000023">
    <property type="protein sequence ID" value="NYZ22968.1"/>
    <property type="molecule type" value="Genomic_DNA"/>
</dbReference>
<comment type="similarity">
    <text evidence="8 9">Belongs to the TRAP transporter small permease family.</text>
</comment>
<keyword evidence="7 9" id="KW-0472">Membrane</keyword>
<dbReference type="Proteomes" id="UP000584642">
    <property type="component" value="Unassembled WGS sequence"/>
</dbReference>
<reference evidence="11 12" key="1">
    <citation type="submission" date="2020-05" db="EMBL/GenBank/DDBJ databases">
        <title>Azospirillum oleiclasticum sp. nov, a nitrogen-fixing and heavy crude oil-emulsifying bacterium isolated from the crude oil of Yumen Oilfield.</title>
        <authorList>
            <person name="Wu D."/>
            <person name="Cai M."/>
            <person name="Zhang X."/>
        </authorList>
    </citation>
    <scope>NUCLEOTIDE SEQUENCE [LARGE SCALE GENOMIC DNA]</scope>
    <source>
        <strain evidence="11 12">ROY-1-1-2</strain>
    </source>
</reference>
<evidence type="ECO:0000313" key="11">
    <source>
        <dbReference type="EMBL" id="NYZ22968.1"/>
    </source>
</evidence>
<protein>
    <recommendedName>
        <fullName evidence="9">TRAP transporter small permease protein</fullName>
    </recommendedName>
</protein>
<keyword evidence="12" id="KW-1185">Reference proteome</keyword>
<feature type="domain" description="Tripartite ATP-independent periplasmic transporters DctQ component" evidence="10">
    <location>
        <begin position="24"/>
        <end position="153"/>
    </location>
</feature>
<feature type="transmembrane region" description="Helical" evidence="9">
    <location>
        <begin position="43"/>
        <end position="65"/>
    </location>
</feature>
<comment type="function">
    <text evidence="9">Part of the tripartite ATP-independent periplasmic (TRAP) transport system.</text>
</comment>
<evidence type="ECO:0000256" key="3">
    <source>
        <dbReference type="ARBA" id="ARBA00022475"/>
    </source>
</evidence>
<accession>A0ABX2TIN3</accession>
<evidence type="ECO:0000256" key="4">
    <source>
        <dbReference type="ARBA" id="ARBA00022519"/>
    </source>
</evidence>
<dbReference type="InterPro" id="IPR007387">
    <property type="entry name" value="TRAP_DctQ"/>
</dbReference>
<name>A0ABX2TIN3_9PROT</name>
<keyword evidence="5 9" id="KW-0812">Transmembrane</keyword>
<evidence type="ECO:0000256" key="1">
    <source>
        <dbReference type="ARBA" id="ARBA00004429"/>
    </source>
</evidence>
<comment type="subunit">
    <text evidence="9">The complex comprises the extracytoplasmic solute receptor protein and the two transmembrane proteins.</text>
</comment>
<dbReference type="PANTHER" id="PTHR35011">
    <property type="entry name" value="2,3-DIKETO-L-GULONATE TRAP TRANSPORTER SMALL PERMEASE PROTEIN YIAM"/>
    <property type="match status" value="1"/>
</dbReference>
<evidence type="ECO:0000256" key="7">
    <source>
        <dbReference type="ARBA" id="ARBA00023136"/>
    </source>
</evidence>
<sequence length="167" mass="18585">MSSQPSPTADRGVMTWPAWIFIAIVAVTLYEVVARYVFDAPTIWANELTLFLSAIVFLWSGLYIVRRDEHLRISILYDLSPPWLRRVFDAVALACALVFFGAIAWFGFPSSWRAMVTWELYGTAWDPPIPAVLKPLLVVIAAAMAGMAVVNFVRRRPHGDGADTGAL</sequence>
<dbReference type="InterPro" id="IPR055348">
    <property type="entry name" value="DctQ"/>
</dbReference>
<feature type="transmembrane region" description="Helical" evidence="9">
    <location>
        <begin position="12"/>
        <end position="37"/>
    </location>
</feature>
<dbReference type="Pfam" id="PF04290">
    <property type="entry name" value="DctQ"/>
    <property type="match status" value="1"/>
</dbReference>
<keyword evidence="6 9" id="KW-1133">Transmembrane helix</keyword>
<evidence type="ECO:0000313" key="12">
    <source>
        <dbReference type="Proteomes" id="UP000584642"/>
    </source>
</evidence>
<keyword evidence="2 9" id="KW-0813">Transport</keyword>
<gene>
    <name evidence="11" type="ORF">HND93_24950</name>
</gene>
<keyword evidence="4 9" id="KW-0997">Cell inner membrane</keyword>
<evidence type="ECO:0000256" key="6">
    <source>
        <dbReference type="ARBA" id="ARBA00022989"/>
    </source>
</evidence>
<evidence type="ECO:0000256" key="8">
    <source>
        <dbReference type="ARBA" id="ARBA00038436"/>
    </source>
</evidence>
<organism evidence="11 12">
    <name type="scientific">Azospirillum oleiclasticum</name>
    <dbReference type="NCBI Taxonomy" id="2735135"/>
    <lineage>
        <taxon>Bacteria</taxon>
        <taxon>Pseudomonadati</taxon>
        <taxon>Pseudomonadota</taxon>
        <taxon>Alphaproteobacteria</taxon>
        <taxon>Rhodospirillales</taxon>
        <taxon>Azospirillaceae</taxon>
        <taxon>Azospirillum</taxon>
    </lineage>
</organism>
<feature type="transmembrane region" description="Helical" evidence="9">
    <location>
        <begin position="128"/>
        <end position="150"/>
    </location>
</feature>
<evidence type="ECO:0000256" key="9">
    <source>
        <dbReference type="RuleBase" id="RU369079"/>
    </source>
</evidence>
<feature type="transmembrane region" description="Helical" evidence="9">
    <location>
        <begin position="86"/>
        <end position="108"/>
    </location>
</feature>